<feature type="transmembrane region" description="Helical" evidence="1">
    <location>
        <begin position="87"/>
        <end position="110"/>
    </location>
</feature>
<dbReference type="OrthoDB" id="5878213at2"/>
<dbReference type="EMBL" id="CP016181">
    <property type="protein sequence ID" value="AWY01709.1"/>
    <property type="molecule type" value="Genomic_DNA"/>
</dbReference>
<feature type="transmembrane region" description="Helical" evidence="1">
    <location>
        <begin position="54"/>
        <end position="81"/>
    </location>
</feature>
<keyword evidence="1" id="KW-0812">Transmembrane</keyword>
<proteinExistence type="predicted"/>
<keyword evidence="1" id="KW-1133">Transmembrane helix</keyword>
<evidence type="ECO:0000313" key="2">
    <source>
        <dbReference type="EMBL" id="AWY01709.1"/>
    </source>
</evidence>
<organism evidence="2 3">
    <name type="scientific">Marinomonas primoryensis</name>
    <dbReference type="NCBI Taxonomy" id="178399"/>
    <lineage>
        <taxon>Bacteria</taxon>
        <taxon>Pseudomonadati</taxon>
        <taxon>Pseudomonadota</taxon>
        <taxon>Gammaproteobacteria</taxon>
        <taxon>Oceanospirillales</taxon>
        <taxon>Oceanospirillaceae</taxon>
        <taxon>Marinomonas</taxon>
    </lineage>
</organism>
<dbReference type="Proteomes" id="UP000249898">
    <property type="component" value="Chromosome"/>
</dbReference>
<evidence type="ECO:0000313" key="3">
    <source>
        <dbReference type="Proteomes" id="UP000249898"/>
    </source>
</evidence>
<evidence type="ECO:0000256" key="1">
    <source>
        <dbReference type="SAM" id="Phobius"/>
    </source>
</evidence>
<gene>
    <name evidence="2" type="ORF">A8139_18380</name>
</gene>
<accession>A0A2Z4PX33</accession>
<protein>
    <submittedName>
        <fullName evidence="2">Uncharacterized protein</fullName>
    </submittedName>
</protein>
<name>A0A2Z4PX33_9GAMM</name>
<sequence length="131" mass="14154">METPPHSDSQSKTDSPDETSAFDEVIVSHKSWLKSVLGLGALEAKMWVTSSAQLLALMCGVIFLLLTTWLLLISTAAAIAWSYGFSLVGILLSATLMTFASAAVLLYLVGITLKNMNFTRTLDAIIPTEEE</sequence>
<keyword evidence="1" id="KW-0472">Membrane</keyword>
<dbReference type="AlphaFoldDB" id="A0A2Z4PX33"/>
<reference evidence="2 3" key="1">
    <citation type="submission" date="2016-06" db="EMBL/GenBank/DDBJ databases">
        <title>The sequenced genome of the ice-adhering bacterium Marinomonas primoryensis, from Antarctica.</title>
        <authorList>
            <person name="Graham L."/>
            <person name="Vance T.D.R."/>
            <person name="Davies P.L."/>
        </authorList>
    </citation>
    <scope>NUCLEOTIDE SEQUENCE [LARGE SCALE GENOMIC DNA]</scope>
    <source>
        <strain evidence="2 3">AceL</strain>
    </source>
</reference>
<dbReference type="RefSeq" id="WP_112140420.1">
    <property type="nucleotide sequence ID" value="NZ_CP016181.1"/>
</dbReference>